<dbReference type="EMBL" id="EF508371">
    <property type="protein sequence ID" value="ABO70765.1"/>
    <property type="molecule type" value="Genomic_DNA"/>
</dbReference>
<comment type="function">
    <text evidence="7">Probably binds the 23S rRNA.</text>
</comment>
<gene>
    <name evidence="7 9" type="primary">rpl4</name>
</gene>
<evidence type="ECO:0000313" key="9">
    <source>
        <dbReference type="EMBL" id="ABO70765.1"/>
    </source>
</evidence>
<dbReference type="GO" id="GO:0006412">
    <property type="term" value="P:translation"/>
    <property type="evidence" value="ECO:0007669"/>
    <property type="project" value="UniProtKB-UniRule"/>
</dbReference>
<dbReference type="NCBIfam" id="TIGR03953">
    <property type="entry name" value="rplD_bact"/>
    <property type="match status" value="1"/>
</dbReference>
<keyword evidence="4 7" id="KW-0689">Ribosomal protein</keyword>
<feature type="compositionally biased region" description="Polar residues" evidence="8">
    <location>
        <begin position="73"/>
        <end position="85"/>
    </location>
</feature>
<name>A6MW02_RHDSA</name>
<evidence type="ECO:0000256" key="5">
    <source>
        <dbReference type="ARBA" id="ARBA00023274"/>
    </source>
</evidence>
<accession>A6MW02</accession>
<reference evidence="9" key="1">
    <citation type="journal article" date="2007" name="Mol. Biol. Evol.">
        <title>Plastid genome sequence of the cryptophyte alga Rhodomonas salina CCMP1319: lateral transfer of putative DNA replication machinery and a test of chromist plastid phylogeny.</title>
        <authorList>
            <person name="Khan H."/>
            <person name="Parks N."/>
            <person name="Kozera C."/>
            <person name="Curtis B.A."/>
            <person name="Parsons B."/>
            <person name="Bowman S."/>
            <person name="Archibald J.M."/>
        </authorList>
    </citation>
    <scope>NUCLEOTIDE SEQUENCE [LARGE SCALE GENOMIC DNA]</scope>
    <source>
        <strain evidence="9">CCMP1319</strain>
    </source>
</reference>
<keyword evidence="3 7" id="KW-0694">RNA-binding</keyword>
<dbReference type="GO" id="GO:0003735">
    <property type="term" value="F:structural constituent of ribosome"/>
    <property type="evidence" value="ECO:0007669"/>
    <property type="project" value="InterPro"/>
</dbReference>
<keyword evidence="9" id="KW-0150">Chloroplast</keyword>
<dbReference type="Pfam" id="PF00573">
    <property type="entry name" value="Ribosomal_L4"/>
    <property type="match status" value="1"/>
</dbReference>
<evidence type="ECO:0000256" key="3">
    <source>
        <dbReference type="ARBA" id="ARBA00022884"/>
    </source>
</evidence>
<evidence type="ECO:0000256" key="2">
    <source>
        <dbReference type="ARBA" id="ARBA00022730"/>
    </source>
</evidence>
<dbReference type="GO" id="GO:0005840">
    <property type="term" value="C:ribosome"/>
    <property type="evidence" value="ECO:0007669"/>
    <property type="project" value="UniProtKB-KW"/>
</dbReference>
<feature type="region of interest" description="Disordered" evidence="8">
    <location>
        <begin position="48"/>
        <end position="99"/>
    </location>
</feature>
<dbReference type="PANTHER" id="PTHR10746">
    <property type="entry name" value="50S RIBOSOMAL PROTEIN L4"/>
    <property type="match status" value="1"/>
</dbReference>
<dbReference type="GO" id="GO:0009507">
    <property type="term" value="C:chloroplast"/>
    <property type="evidence" value="ECO:0007669"/>
    <property type="project" value="UniProtKB-SubCell"/>
</dbReference>
<comment type="subcellular location">
    <subcellularLocation>
        <location evidence="7">Plastid</location>
        <location evidence="7">Chloroplast</location>
    </subcellularLocation>
</comment>
<keyword evidence="5 7" id="KW-0687">Ribonucleoprotein</keyword>
<evidence type="ECO:0000256" key="7">
    <source>
        <dbReference type="HAMAP-Rule" id="MF_01328"/>
    </source>
</evidence>
<protein>
    <recommendedName>
        <fullName evidence="6 7">Large ribosomal subunit protein uL4c</fullName>
    </recommendedName>
</protein>
<dbReference type="InterPro" id="IPR002136">
    <property type="entry name" value="Ribosomal_uL4"/>
</dbReference>
<dbReference type="InterPro" id="IPR013005">
    <property type="entry name" value="Ribosomal_uL4-like"/>
</dbReference>
<dbReference type="InterPro" id="IPR023574">
    <property type="entry name" value="Ribosomal_uL4_dom_sf"/>
</dbReference>
<comment type="similarity">
    <text evidence="1 7">Belongs to the universal ribosomal protein uL4 family.</text>
</comment>
<dbReference type="SUPFAM" id="SSF52166">
    <property type="entry name" value="Ribosomal protein L4"/>
    <property type="match status" value="1"/>
</dbReference>
<evidence type="ECO:0000256" key="4">
    <source>
        <dbReference type="ARBA" id="ARBA00022980"/>
    </source>
</evidence>
<evidence type="ECO:0000256" key="8">
    <source>
        <dbReference type="SAM" id="MobiDB-lite"/>
    </source>
</evidence>
<dbReference type="GO" id="GO:1990904">
    <property type="term" value="C:ribonucleoprotein complex"/>
    <property type="evidence" value="ECO:0007669"/>
    <property type="project" value="UniProtKB-KW"/>
</dbReference>
<dbReference type="PANTHER" id="PTHR10746:SF17">
    <property type="entry name" value="LARGE RIBOSOMAL SUBUNIT PROTEIN UL4C"/>
    <property type="match status" value="1"/>
</dbReference>
<comment type="subunit">
    <text evidence="7">Part of the 50S ribosomal subunit.</text>
</comment>
<geneLocation type="chloroplast" evidence="9"/>
<dbReference type="Gene3D" id="3.40.1370.10">
    <property type="match status" value="1"/>
</dbReference>
<proteinExistence type="inferred from homology"/>
<evidence type="ECO:0000256" key="6">
    <source>
        <dbReference type="ARBA" id="ARBA00035208"/>
    </source>
</evidence>
<keyword evidence="2 7" id="KW-0699">rRNA-binding</keyword>
<keyword evidence="9" id="KW-0934">Plastid</keyword>
<evidence type="ECO:0000256" key="1">
    <source>
        <dbReference type="ARBA" id="ARBA00010528"/>
    </source>
</evidence>
<sequence>MASKQTLNYKVHTLAGEATSETSITLSVQDTNPKYLLHRAIVAQNNGLRQGTSSCKTRSEVRGGGKKPWKQKGTGNARSGSSNSPLWKGGGVAFGPQPRSYAKKMNTKEWRLALNTALQSRFDKTVVVEDFSNSIKNPKTKNAVEVLSKITNIADNSSKTLIILSDVNDNVNLSLRNLSNVTLLRSNTLNIRDILLANKIIITDKALQNIQEVYSE</sequence>
<dbReference type="RefSeq" id="YP_001293581.1">
    <property type="nucleotide sequence ID" value="NC_009573.1"/>
</dbReference>
<organism evidence="9">
    <name type="scientific">Rhodomonas salina</name>
    <name type="common">Pyrenomonas salina</name>
    <dbReference type="NCBI Taxonomy" id="3034"/>
    <lineage>
        <taxon>Eukaryota</taxon>
        <taxon>Cryptophyceae</taxon>
        <taxon>Pyrenomonadales</taxon>
        <taxon>Pyrenomonadaceae</taxon>
        <taxon>Rhodomonas</taxon>
    </lineage>
</organism>
<dbReference type="GO" id="GO:0019843">
    <property type="term" value="F:rRNA binding"/>
    <property type="evidence" value="ECO:0007669"/>
    <property type="project" value="UniProtKB-UniRule"/>
</dbReference>
<dbReference type="GeneID" id="5228505"/>
<dbReference type="HAMAP" id="MF_01328_B">
    <property type="entry name" value="Ribosomal_uL4_B"/>
    <property type="match status" value="1"/>
</dbReference>
<dbReference type="AlphaFoldDB" id="A6MW02"/>